<dbReference type="EMBL" id="JACGCI010000148">
    <property type="protein sequence ID" value="KAF6743347.1"/>
    <property type="molecule type" value="Genomic_DNA"/>
</dbReference>
<protein>
    <submittedName>
        <fullName evidence="3">Uncharacterized protein</fullName>
    </submittedName>
</protein>
<evidence type="ECO:0000313" key="4">
    <source>
        <dbReference type="Proteomes" id="UP000521943"/>
    </source>
</evidence>
<evidence type="ECO:0000313" key="1">
    <source>
        <dbReference type="EMBL" id="KAF6740875.1"/>
    </source>
</evidence>
<dbReference type="Proteomes" id="UP000521943">
    <property type="component" value="Unassembled WGS sequence"/>
</dbReference>
<dbReference type="EMBL" id="JACGCI010000411">
    <property type="protein sequence ID" value="KAF6740875.1"/>
    <property type="molecule type" value="Genomic_DNA"/>
</dbReference>
<keyword evidence="4" id="KW-1185">Reference proteome</keyword>
<proteinExistence type="predicted"/>
<dbReference type="AlphaFoldDB" id="A0A8H6HFD1"/>
<accession>A0A8H6HFD1</accession>
<evidence type="ECO:0000313" key="2">
    <source>
        <dbReference type="EMBL" id="KAF6743347.1"/>
    </source>
</evidence>
<comment type="caution">
    <text evidence="3">The sequence shown here is derived from an EMBL/GenBank/DDBJ whole genome shotgun (WGS) entry which is preliminary data.</text>
</comment>
<name>A0A8H6HFD1_9AGAR</name>
<sequence>MAKCAPLCLLFSEGVLQPLFSNGSWDKSEEILVALLEGLNGVRLVARYCVLRLRHEDLMVLFAEFLGDAYREISIEADSAATLLSLSQQARPTSLRCRQHRPF</sequence>
<gene>
    <name evidence="3" type="ORF">DFP72DRAFT_856673</name>
    <name evidence="2" type="ORF">DFP72DRAFT_859048</name>
    <name evidence="1" type="ORF">DFP72DRAFT_864450</name>
</gene>
<evidence type="ECO:0000313" key="3">
    <source>
        <dbReference type="EMBL" id="KAF6745286.1"/>
    </source>
</evidence>
<reference evidence="3 4" key="1">
    <citation type="submission" date="2020-07" db="EMBL/GenBank/DDBJ databases">
        <title>Comparative genomics of pyrophilous fungi reveals a link between fire events and developmental genes.</title>
        <authorList>
            <consortium name="DOE Joint Genome Institute"/>
            <person name="Steindorff A.S."/>
            <person name="Carver A."/>
            <person name="Calhoun S."/>
            <person name="Stillman K."/>
            <person name="Liu H."/>
            <person name="Lipzen A."/>
            <person name="Pangilinan J."/>
            <person name="Labutti K."/>
            <person name="Bruns T.D."/>
            <person name="Grigoriev I.V."/>
        </authorList>
    </citation>
    <scope>NUCLEOTIDE SEQUENCE [LARGE SCALE GENOMIC DNA]</scope>
    <source>
        <strain evidence="3 4">CBS 144469</strain>
    </source>
</reference>
<dbReference type="EMBL" id="JACGCI010000108">
    <property type="protein sequence ID" value="KAF6745286.1"/>
    <property type="molecule type" value="Genomic_DNA"/>
</dbReference>
<organism evidence="3 4">
    <name type="scientific">Ephemerocybe angulata</name>
    <dbReference type="NCBI Taxonomy" id="980116"/>
    <lineage>
        <taxon>Eukaryota</taxon>
        <taxon>Fungi</taxon>
        <taxon>Dikarya</taxon>
        <taxon>Basidiomycota</taxon>
        <taxon>Agaricomycotina</taxon>
        <taxon>Agaricomycetes</taxon>
        <taxon>Agaricomycetidae</taxon>
        <taxon>Agaricales</taxon>
        <taxon>Agaricineae</taxon>
        <taxon>Psathyrellaceae</taxon>
        <taxon>Ephemerocybe</taxon>
    </lineage>
</organism>